<organism evidence="3 4">
    <name type="scientific">Dactylosporangium siamense</name>
    <dbReference type="NCBI Taxonomy" id="685454"/>
    <lineage>
        <taxon>Bacteria</taxon>
        <taxon>Bacillati</taxon>
        <taxon>Actinomycetota</taxon>
        <taxon>Actinomycetes</taxon>
        <taxon>Micromonosporales</taxon>
        <taxon>Micromonosporaceae</taxon>
        <taxon>Dactylosporangium</taxon>
    </lineage>
</organism>
<dbReference type="EMBL" id="BONQ01000126">
    <property type="protein sequence ID" value="GIG49964.1"/>
    <property type="molecule type" value="Genomic_DNA"/>
</dbReference>
<name>A0A919PTL7_9ACTN</name>
<keyword evidence="4" id="KW-1185">Reference proteome</keyword>
<protein>
    <recommendedName>
        <fullName evidence="2">Winged helix-turn helix domain-containing protein</fullName>
    </recommendedName>
</protein>
<dbReference type="AlphaFoldDB" id="A0A919PTL7"/>
<dbReference type="Proteomes" id="UP000660611">
    <property type="component" value="Unassembled WGS sequence"/>
</dbReference>
<feature type="domain" description="Winged helix-turn helix" evidence="2">
    <location>
        <begin position="42"/>
        <end position="77"/>
    </location>
</feature>
<comment type="caution">
    <text evidence="3">The sequence shown here is derived from an EMBL/GenBank/DDBJ whole genome shotgun (WGS) entry which is preliminary data.</text>
</comment>
<evidence type="ECO:0000256" key="1">
    <source>
        <dbReference type="SAM" id="MobiDB-lite"/>
    </source>
</evidence>
<dbReference type="InterPro" id="IPR025959">
    <property type="entry name" value="Winged_HTH_dom"/>
</dbReference>
<accession>A0A919PTL7</accession>
<gene>
    <name evidence="3" type="ORF">Dsi01nite_080050</name>
</gene>
<reference evidence="3" key="1">
    <citation type="submission" date="2021-01" db="EMBL/GenBank/DDBJ databases">
        <title>Whole genome shotgun sequence of Dactylosporangium siamense NBRC 106093.</title>
        <authorList>
            <person name="Komaki H."/>
            <person name="Tamura T."/>
        </authorList>
    </citation>
    <scope>NUCLEOTIDE SEQUENCE</scope>
    <source>
        <strain evidence="3">NBRC 106093</strain>
    </source>
</reference>
<dbReference type="Pfam" id="PF13592">
    <property type="entry name" value="HTH_33"/>
    <property type="match status" value="1"/>
</dbReference>
<sequence>MAADAAGAGALRPYAGRNADDTRLSELVGEPTIKSPEFRTWFRTRCSLRGTAYLLHRMGFSVQAPKHRPVERDEDAVVIAPAARVRSSTERRGVRSSTPSG</sequence>
<evidence type="ECO:0000313" key="4">
    <source>
        <dbReference type="Proteomes" id="UP000660611"/>
    </source>
</evidence>
<feature type="compositionally biased region" description="Low complexity" evidence="1">
    <location>
        <begin position="1"/>
        <end position="10"/>
    </location>
</feature>
<proteinExistence type="predicted"/>
<evidence type="ECO:0000313" key="3">
    <source>
        <dbReference type="EMBL" id="GIG49964.1"/>
    </source>
</evidence>
<feature type="region of interest" description="Disordered" evidence="1">
    <location>
        <begin position="1"/>
        <end position="22"/>
    </location>
</feature>
<evidence type="ECO:0000259" key="2">
    <source>
        <dbReference type="Pfam" id="PF13592"/>
    </source>
</evidence>